<accession>A0A1H9IP55</accession>
<keyword evidence="3" id="KW-1185">Reference proteome</keyword>
<evidence type="ECO:0000256" key="1">
    <source>
        <dbReference type="SAM" id="Phobius"/>
    </source>
</evidence>
<dbReference type="STRING" id="390241.SAMN04488023_10134"/>
<evidence type="ECO:0000313" key="3">
    <source>
        <dbReference type="Proteomes" id="UP000199572"/>
    </source>
</evidence>
<proteinExistence type="predicted"/>
<evidence type="ECO:0000313" key="2">
    <source>
        <dbReference type="EMBL" id="SEQ76393.1"/>
    </source>
</evidence>
<sequence length="102" mass="11317">MPVKSSIYHHLIWRLVISTLPLALFAFSLCTEPLGRSGNNGPGVEMSIFIPVILLFGWGGFLVIESLYRFAKKNASIGFMSLLAAVILAGFYTLILYFHHLS</sequence>
<feature type="transmembrane region" description="Helical" evidence="1">
    <location>
        <begin position="46"/>
        <end position="64"/>
    </location>
</feature>
<feature type="transmembrane region" description="Helical" evidence="1">
    <location>
        <begin position="12"/>
        <end position="34"/>
    </location>
</feature>
<feature type="transmembrane region" description="Helical" evidence="1">
    <location>
        <begin position="76"/>
        <end position="98"/>
    </location>
</feature>
<dbReference type="EMBL" id="FOGG01000001">
    <property type="protein sequence ID" value="SEQ76393.1"/>
    <property type="molecule type" value="Genomic_DNA"/>
</dbReference>
<keyword evidence="1" id="KW-0472">Membrane</keyword>
<dbReference type="Proteomes" id="UP000199572">
    <property type="component" value="Unassembled WGS sequence"/>
</dbReference>
<organism evidence="2 3">
    <name type="scientific">Pedobacter rhizosphaerae</name>
    <dbReference type="NCBI Taxonomy" id="390241"/>
    <lineage>
        <taxon>Bacteria</taxon>
        <taxon>Pseudomonadati</taxon>
        <taxon>Bacteroidota</taxon>
        <taxon>Sphingobacteriia</taxon>
        <taxon>Sphingobacteriales</taxon>
        <taxon>Sphingobacteriaceae</taxon>
        <taxon>Pedobacter</taxon>
    </lineage>
</organism>
<dbReference type="OrthoDB" id="773170at2"/>
<dbReference type="RefSeq" id="WP_090879518.1">
    <property type="nucleotide sequence ID" value="NZ_FOGG01000001.1"/>
</dbReference>
<keyword evidence="1" id="KW-1133">Transmembrane helix</keyword>
<keyword evidence="1" id="KW-0812">Transmembrane</keyword>
<name>A0A1H9IP55_9SPHI</name>
<gene>
    <name evidence="2" type="ORF">SAMN04488023_10134</name>
</gene>
<dbReference type="AlphaFoldDB" id="A0A1H9IP55"/>
<protein>
    <submittedName>
        <fullName evidence="2">Uncharacterized protein</fullName>
    </submittedName>
</protein>
<reference evidence="2 3" key="1">
    <citation type="submission" date="2016-10" db="EMBL/GenBank/DDBJ databases">
        <authorList>
            <person name="de Groot N.N."/>
        </authorList>
    </citation>
    <scope>NUCLEOTIDE SEQUENCE [LARGE SCALE GENOMIC DNA]</scope>
    <source>
        <strain evidence="2 3">DSM 18610</strain>
    </source>
</reference>